<feature type="transmembrane region" description="Helical" evidence="9">
    <location>
        <begin position="501"/>
        <end position="524"/>
    </location>
</feature>
<keyword evidence="5 9" id="KW-0653">Protein transport</keyword>
<dbReference type="GO" id="GO:0006605">
    <property type="term" value="P:protein targeting"/>
    <property type="evidence" value="ECO:0007669"/>
    <property type="project" value="UniProtKB-UniRule"/>
</dbReference>
<evidence type="ECO:0000256" key="8">
    <source>
        <dbReference type="ARBA" id="ARBA00023136"/>
    </source>
</evidence>
<evidence type="ECO:0000256" key="3">
    <source>
        <dbReference type="ARBA" id="ARBA00022475"/>
    </source>
</evidence>
<dbReference type="RefSeq" id="WP_317852543.1">
    <property type="nucleotide sequence ID" value="NZ_JAHDUW010000001.1"/>
</dbReference>
<dbReference type="Gene3D" id="1.20.1640.10">
    <property type="entry name" value="Multidrug efflux transporter AcrB transmembrane domain"/>
    <property type="match status" value="1"/>
</dbReference>
<feature type="transmembrane region" description="Helical" evidence="9">
    <location>
        <begin position="16"/>
        <end position="37"/>
    </location>
</feature>
<comment type="subunit">
    <text evidence="9">Part of the protein translocation apparatus. Forms a complex with SecF.</text>
</comment>
<comment type="subcellular location">
    <subcellularLocation>
        <location evidence="1 9">Cell membrane</location>
        <topology evidence="1 9">Multi-pass membrane protein</topology>
    </subcellularLocation>
</comment>
<comment type="function">
    <text evidence="9">Involved in protein export.</text>
</comment>
<evidence type="ECO:0000256" key="1">
    <source>
        <dbReference type="ARBA" id="ARBA00004651"/>
    </source>
</evidence>
<feature type="domain" description="SecDF P1 head subdomain" evidence="11">
    <location>
        <begin position="276"/>
        <end position="384"/>
    </location>
</feature>
<feature type="transmembrane region" description="Helical" evidence="9">
    <location>
        <begin position="530"/>
        <end position="557"/>
    </location>
</feature>
<dbReference type="Pfam" id="PF02355">
    <property type="entry name" value="SecD_SecF_C"/>
    <property type="match status" value="1"/>
</dbReference>
<keyword evidence="8 9" id="KW-0472">Membrane</keyword>
<dbReference type="Pfam" id="PF22599">
    <property type="entry name" value="SecDF_P1_head"/>
    <property type="match status" value="1"/>
</dbReference>
<comment type="caution">
    <text evidence="12">The sequence shown here is derived from an EMBL/GenBank/DDBJ whole genome shotgun (WGS) entry which is preliminary data.</text>
</comment>
<evidence type="ECO:0000259" key="11">
    <source>
        <dbReference type="Pfam" id="PF22599"/>
    </source>
</evidence>
<dbReference type="Proteomes" id="UP000294855">
    <property type="component" value="Unassembled WGS sequence"/>
</dbReference>
<protein>
    <recommendedName>
        <fullName evidence="9">Protein-export membrane protein SecD</fullName>
    </recommendedName>
</protein>
<feature type="transmembrane region" description="Helical" evidence="9">
    <location>
        <begin position="458"/>
        <end position="480"/>
    </location>
</feature>
<sequence>MMEEKKEKPLYKDYKVVVLMLALLIAAAAIFSPIGYFSEEEGITNIHYGLDIKGGSTIYLKLNGAVAQVDAAPRDIVKSMTTAEYPSGIEIVSSSVLDNGSAYVTFRTTDPVNQTRLEYMFDTSDVYVRTSGNVSEINVSTSKIGFIKSYLTHVYNAEVVPYAIANGVEYEIRTATTEEQLSGYMQAANGSVLKNSSGDLLYRDGTTKETMQTTIEVLNSKLGNGLGVKDLPIRAIGDEYIQIDFAGVDLADARKLVETPGKFEIRIQTTGNETVHVLYGNSIESVGVVGQDPSTGSYYVPFKLNEEGARALQQAAISTGATTNPMAHNLMMMLDDEVVYSAPLSQSAANQLNTYPIYSWQAGTSSQEEAKELQIHLRAGALPVNVEIVNAGQVDATLGQGFLRGAILAGIIALIAVALVIYNRYKKPEIVIPMIATSLSEVVMLIGFSVLIMQDLDLAAIAGIIAVIGTGIDHLVIITEEVVHEGKSPSDKVYSARIGKAFMIIFGAAATTIIAMTPLFFLGFSTLKGFAIVTIAGVFIGVLIARPAYAAVLRYILTRRGMIDEKITE</sequence>
<proteinExistence type="inferred from homology"/>
<dbReference type="PANTHER" id="PTHR30081">
    <property type="entry name" value="PROTEIN-EXPORT MEMBRANE PROTEIN SEC"/>
    <property type="match status" value="1"/>
</dbReference>
<keyword evidence="13" id="KW-1185">Reference proteome</keyword>
<evidence type="ECO:0000256" key="5">
    <source>
        <dbReference type="ARBA" id="ARBA00022927"/>
    </source>
</evidence>
<dbReference type="NCBIfam" id="NF006217">
    <property type="entry name" value="PRK08343.1-3"/>
    <property type="match status" value="1"/>
</dbReference>
<dbReference type="InterPro" id="IPR024912">
    <property type="entry name" value="SecD_arc"/>
</dbReference>
<evidence type="ECO:0000256" key="2">
    <source>
        <dbReference type="ARBA" id="ARBA00022448"/>
    </source>
</evidence>
<dbReference type="HAMAP" id="MF_01463_A">
    <property type="entry name" value="SecD_A"/>
    <property type="match status" value="1"/>
</dbReference>
<evidence type="ECO:0000313" key="13">
    <source>
        <dbReference type="Proteomes" id="UP000294855"/>
    </source>
</evidence>
<dbReference type="AlphaFoldDB" id="A0A484F3B1"/>
<organism evidence="12 13">
    <name type="scientific">Methanimicrococcus blatticola</name>
    <dbReference type="NCBI Taxonomy" id="91560"/>
    <lineage>
        <taxon>Archaea</taxon>
        <taxon>Methanobacteriati</taxon>
        <taxon>Methanobacteriota</taxon>
        <taxon>Stenosarchaea group</taxon>
        <taxon>Methanomicrobia</taxon>
        <taxon>Methanosarcinales</taxon>
        <taxon>Methanosarcinaceae</taxon>
        <taxon>Methanimicrococcus</taxon>
    </lineage>
</organism>
<dbReference type="InterPro" id="IPR054384">
    <property type="entry name" value="SecDF_P1_head"/>
</dbReference>
<dbReference type="EMBL" id="SNYS01000010">
    <property type="protein sequence ID" value="TDQ67874.1"/>
    <property type="molecule type" value="Genomic_DNA"/>
</dbReference>
<evidence type="ECO:0000256" key="7">
    <source>
        <dbReference type="ARBA" id="ARBA00023010"/>
    </source>
</evidence>
<evidence type="ECO:0000256" key="6">
    <source>
        <dbReference type="ARBA" id="ARBA00022989"/>
    </source>
</evidence>
<evidence type="ECO:0000256" key="9">
    <source>
        <dbReference type="HAMAP-Rule" id="MF_01463"/>
    </source>
</evidence>
<gene>
    <name evidence="9" type="primary">secD</name>
    <name evidence="12" type="ORF">C7391_1428</name>
</gene>
<feature type="domain" description="Protein export membrane protein SecD/SecF C-terminal" evidence="10">
    <location>
        <begin position="385"/>
        <end position="543"/>
    </location>
</feature>
<evidence type="ECO:0000256" key="4">
    <source>
        <dbReference type="ARBA" id="ARBA00022692"/>
    </source>
</evidence>
<feature type="transmembrane region" description="Helical" evidence="9">
    <location>
        <begin position="402"/>
        <end position="423"/>
    </location>
</feature>
<dbReference type="InterPro" id="IPR022813">
    <property type="entry name" value="SecD/SecF_arch_bac"/>
</dbReference>
<keyword evidence="2 9" id="KW-0813">Transport</keyword>
<keyword evidence="7 9" id="KW-0811">Translocation</keyword>
<evidence type="ECO:0000313" key="12">
    <source>
        <dbReference type="EMBL" id="TDQ67874.1"/>
    </source>
</evidence>
<name>A0A484F3B1_9EURY</name>
<accession>A0A484F3B1</accession>
<dbReference type="Gene3D" id="3.30.70.3220">
    <property type="match status" value="1"/>
</dbReference>
<keyword evidence="4 9" id="KW-0812">Transmembrane</keyword>
<dbReference type="GO" id="GO:0005886">
    <property type="term" value="C:plasma membrane"/>
    <property type="evidence" value="ECO:0007669"/>
    <property type="project" value="UniProtKB-SubCell"/>
</dbReference>
<dbReference type="GO" id="GO:0065002">
    <property type="term" value="P:intracellular protein transmembrane transport"/>
    <property type="evidence" value="ECO:0007669"/>
    <property type="project" value="UniProtKB-UniRule"/>
</dbReference>
<feature type="transmembrane region" description="Helical" evidence="9">
    <location>
        <begin position="430"/>
        <end position="452"/>
    </location>
</feature>
<comment type="similarity">
    <text evidence="9">Belongs to the SecD/SecF family. SecD subfamily.</text>
</comment>
<dbReference type="SUPFAM" id="SSF82866">
    <property type="entry name" value="Multidrug efflux transporter AcrB transmembrane domain"/>
    <property type="match status" value="1"/>
</dbReference>
<dbReference type="InterPro" id="IPR048634">
    <property type="entry name" value="SecD_SecF_C"/>
</dbReference>
<keyword evidence="3 9" id="KW-1003">Cell membrane</keyword>
<keyword evidence="6 9" id="KW-1133">Transmembrane helix</keyword>
<evidence type="ECO:0000259" key="10">
    <source>
        <dbReference type="Pfam" id="PF02355"/>
    </source>
</evidence>
<dbReference type="PANTHER" id="PTHR30081:SF1">
    <property type="entry name" value="PROTEIN TRANSLOCASE SUBUNIT SECD"/>
    <property type="match status" value="1"/>
</dbReference>
<reference evidence="12 13" key="1">
    <citation type="submission" date="2019-03" db="EMBL/GenBank/DDBJ databases">
        <title>Genomic Encyclopedia of Type Strains, Phase IV (KMG-IV): sequencing the most valuable type-strain genomes for metagenomic binning, comparative biology and taxonomic classification.</title>
        <authorList>
            <person name="Goeker M."/>
        </authorList>
    </citation>
    <scope>NUCLEOTIDE SEQUENCE [LARGE SCALE GENOMIC DNA]</scope>
    <source>
        <strain evidence="12 13">DSM 13328</strain>
    </source>
</reference>